<gene>
    <name evidence="4" type="ORF">UC3_00882</name>
</gene>
<organism evidence="4 5">
    <name type="scientific">Enterococcus phoeniculicola ATCC BAA-412</name>
    <dbReference type="NCBI Taxonomy" id="1158610"/>
    <lineage>
        <taxon>Bacteria</taxon>
        <taxon>Bacillati</taxon>
        <taxon>Bacillota</taxon>
        <taxon>Bacilli</taxon>
        <taxon>Lactobacillales</taxon>
        <taxon>Enterococcaceae</taxon>
        <taxon>Enterococcus</taxon>
    </lineage>
</organism>
<dbReference type="InterPro" id="IPR002364">
    <property type="entry name" value="Quin_OxRdtase/zeta-crystal_CS"/>
</dbReference>
<evidence type="ECO:0000313" key="4">
    <source>
        <dbReference type="EMBL" id="EOL46077.1"/>
    </source>
</evidence>
<proteinExistence type="inferred from homology"/>
<dbReference type="EMBL" id="AJAT01000011">
    <property type="protein sequence ID" value="EOL46077.1"/>
    <property type="molecule type" value="Genomic_DNA"/>
</dbReference>
<protein>
    <recommendedName>
        <fullName evidence="2">Zinc-type alcohol dehydrogenase-like protein</fullName>
    </recommendedName>
</protein>
<dbReference type="OrthoDB" id="9792162at2"/>
<dbReference type="PANTHER" id="PTHR43482">
    <property type="entry name" value="PROTEIN AST1-RELATED"/>
    <property type="match status" value="1"/>
</dbReference>
<evidence type="ECO:0000313" key="5">
    <source>
        <dbReference type="Proteomes" id="UP000013785"/>
    </source>
</evidence>
<dbReference type="RefSeq" id="WP_010767555.1">
    <property type="nucleotide sequence ID" value="NZ_ASWE01000002.1"/>
</dbReference>
<keyword evidence="5" id="KW-1185">Reference proteome</keyword>
<dbReference type="InterPro" id="IPR013154">
    <property type="entry name" value="ADH-like_N"/>
</dbReference>
<dbReference type="InterPro" id="IPR036291">
    <property type="entry name" value="NAD(P)-bd_dom_sf"/>
</dbReference>
<dbReference type="GO" id="GO:0008270">
    <property type="term" value="F:zinc ion binding"/>
    <property type="evidence" value="ECO:0007669"/>
    <property type="project" value="InterPro"/>
</dbReference>
<keyword evidence="2" id="KW-0862">Zinc</keyword>
<dbReference type="InterPro" id="IPR013149">
    <property type="entry name" value="ADH-like_C"/>
</dbReference>
<evidence type="ECO:0000256" key="2">
    <source>
        <dbReference type="RuleBase" id="RU364000"/>
    </source>
</evidence>
<dbReference type="Pfam" id="PF08240">
    <property type="entry name" value="ADH_N"/>
    <property type="match status" value="1"/>
</dbReference>
<dbReference type="SUPFAM" id="SSF51735">
    <property type="entry name" value="NAD(P)-binding Rossmann-fold domains"/>
    <property type="match status" value="1"/>
</dbReference>
<dbReference type="PATRIC" id="fig|1158610.3.peg.861"/>
<dbReference type="SMART" id="SM00829">
    <property type="entry name" value="PKS_ER"/>
    <property type="match status" value="1"/>
</dbReference>
<dbReference type="PANTHER" id="PTHR43482:SF1">
    <property type="entry name" value="PROTEIN AST1-RELATED"/>
    <property type="match status" value="1"/>
</dbReference>
<dbReference type="STRING" id="154621.RV11_GL001197"/>
<dbReference type="InterPro" id="IPR014182">
    <property type="entry name" value="ADH_Zn_typ-1"/>
</dbReference>
<dbReference type="PROSITE" id="PS01162">
    <property type="entry name" value="QOR_ZETA_CRYSTAL"/>
    <property type="match status" value="1"/>
</dbReference>
<dbReference type="InterPro" id="IPR011032">
    <property type="entry name" value="GroES-like_sf"/>
</dbReference>
<name>R3WF45_9ENTE</name>
<evidence type="ECO:0000259" key="3">
    <source>
        <dbReference type="SMART" id="SM00829"/>
    </source>
</evidence>
<comment type="similarity">
    <text evidence="1 2">Belongs to the zinc-containing alcohol dehydrogenase family. Quinone oxidoreductase subfamily.</text>
</comment>
<dbReference type="Gene3D" id="3.90.180.10">
    <property type="entry name" value="Medium-chain alcohol dehydrogenases, catalytic domain"/>
    <property type="match status" value="1"/>
</dbReference>
<feature type="domain" description="Enoyl reductase (ER)" evidence="3">
    <location>
        <begin position="13"/>
        <end position="334"/>
    </location>
</feature>
<dbReference type="eggNOG" id="COG0604">
    <property type="taxonomic scope" value="Bacteria"/>
</dbReference>
<dbReference type="Gene3D" id="3.40.50.720">
    <property type="entry name" value="NAD(P)-binding Rossmann-like Domain"/>
    <property type="match status" value="1"/>
</dbReference>
<accession>R3WF45</accession>
<evidence type="ECO:0000256" key="1">
    <source>
        <dbReference type="ARBA" id="ARBA00010371"/>
    </source>
</evidence>
<dbReference type="AlphaFoldDB" id="R3WF45"/>
<sequence>METKAIAFNTGFALIEGNHFEEIMWQTESLSPLDVLVEVHAISVNPVDTKLRQSASTDQWRVLGFDAVGEIIECGSDVSDFSIGDMIMYSGTEKRAGSYAEHQVVDSRIVANIPKNISIEEAAALPLTSITAYEVLFEKLGLIPEENGNLDENILIVNGAGGVGSIAIQLAKWAGLNVLATASRPETSQWIKQMGADISLDHRKDLVEQMRELNLTEMKRILLLHSTDYYFESMAHFLAPFGHLASIVATTEPVNLSILKNKSASFDWEFMFAKTNYDYQIDSQGEILKIIAQLIDDKKIVSTHTTTLEGLSSQTIFEAHRLLETNRTLGKIVIRVK</sequence>
<dbReference type="Proteomes" id="UP000013785">
    <property type="component" value="Unassembled WGS sequence"/>
</dbReference>
<dbReference type="NCBIfam" id="TIGR02817">
    <property type="entry name" value="adh_fam_1"/>
    <property type="match status" value="1"/>
</dbReference>
<dbReference type="GO" id="GO:0016491">
    <property type="term" value="F:oxidoreductase activity"/>
    <property type="evidence" value="ECO:0007669"/>
    <property type="project" value="UniProtKB-KW"/>
</dbReference>
<dbReference type="InterPro" id="IPR020843">
    <property type="entry name" value="ER"/>
</dbReference>
<dbReference type="Pfam" id="PF00107">
    <property type="entry name" value="ADH_zinc_N"/>
    <property type="match status" value="1"/>
</dbReference>
<dbReference type="CDD" id="cd08252">
    <property type="entry name" value="AL_MDR"/>
    <property type="match status" value="1"/>
</dbReference>
<dbReference type="HOGENOM" id="CLU_026673_3_0_9"/>
<dbReference type="SUPFAM" id="SSF50129">
    <property type="entry name" value="GroES-like"/>
    <property type="match status" value="1"/>
</dbReference>
<dbReference type="InterPro" id="IPR052585">
    <property type="entry name" value="Lipid_raft_assoc_Zn_ADH"/>
</dbReference>
<keyword evidence="2" id="KW-0479">Metal-binding</keyword>
<reference evidence="4 5" key="1">
    <citation type="submission" date="2013-02" db="EMBL/GenBank/DDBJ databases">
        <title>The Genome Sequence of Enterococcus phoeniculicola BAA-412.</title>
        <authorList>
            <consortium name="The Broad Institute Genome Sequencing Platform"/>
            <consortium name="The Broad Institute Genome Sequencing Center for Infectious Disease"/>
            <person name="Earl A.M."/>
            <person name="Gilmore M.S."/>
            <person name="Lebreton F."/>
            <person name="Walker B."/>
            <person name="Young S.K."/>
            <person name="Zeng Q."/>
            <person name="Gargeya S."/>
            <person name="Fitzgerald M."/>
            <person name="Haas B."/>
            <person name="Abouelleil A."/>
            <person name="Alvarado L."/>
            <person name="Arachchi H.M."/>
            <person name="Berlin A.M."/>
            <person name="Chapman S.B."/>
            <person name="Dewar J."/>
            <person name="Goldberg J."/>
            <person name="Griggs A."/>
            <person name="Gujja S."/>
            <person name="Hansen M."/>
            <person name="Howarth C."/>
            <person name="Imamovic A."/>
            <person name="Larimer J."/>
            <person name="McCowan C."/>
            <person name="Murphy C."/>
            <person name="Neiman D."/>
            <person name="Pearson M."/>
            <person name="Priest M."/>
            <person name="Roberts A."/>
            <person name="Saif S."/>
            <person name="Shea T."/>
            <person name="Sisk P."/>
            <person name="Sykes S."/>
            <person name="Wortman J."/>
            <person name="Nusbaum C."/>
            <person name="Birren B."/>
        </authorList>
    </citation>
    <scope>NUCLEOTIDE SEQUENCE [LARGE SCALE GENOMIC DNA]</scope>
    <source>
        <strain evidence="4 5">ATCC BAA-412</strain>
    </source>
</reference>
<comment type="caution">
    <text evidence="4">The sequence shown here is derived from an EMBL/GenBank/DDBJ whole genome shotgun (WGS) entry which is preliminary data.</text>
</comment>
<keyword evidence="2" id="KW-0560">Oxidoreductase</keyword>